<comment type="caution">
    <text evidence="5">The sequence shown here is derived from an EMBL/GenBank/DDBJ whole genome shotgun (WGS) entry which is preliminary data.</text>
</comment>
<name>A0A1X0JM02_9MYCO</name>
<dbReference type="GO" id="GO:0009062">
    <property type="term" value="P:fatty acid catabolic process"/>
    <property type="evidence" value="ECO:0007669"/>
    <property type="project" value="TreeGrafter"/>
</dbReference>
<comment type="similarity">
    <text evidence="1">Belongs to the C/M/P thioester hydrolase family.</text>
</comment>
<evidence type="ECO:0000259" key="4">
    <source>
        <dbReference type="Pfam" id="PF13622"/>
    </source>
</evidence>
<keyword evidence="6" id="KW-1185">Reference proteome</keyword>
<dbReference type="RefSeq" id="WP_083126955.1">
    <property type="nucleotide sequence ID" value="NZ_MVIM01000009.1"/>
</dbReference>
<dbReference type="InterPro" id="IPR025652">
    <property type="entry name" value="TesB_C"/>
</dbReference>
<feature type="domain" description="Acyl-CoA thioesterase-like N-terminal HotDog" evidence="4">
    <location>
        <begin position="51"/>
        <end position="128"/>
    </location>
</feature>
<protein>
    <submittedName>
        <fullName evidence="5">Acyl-CoA thioesterase II</fullName>
    </submittedName>
</protein>
<dbReference type="PANTHER" id="PTHR11066:SF34">
    <property type="entry name" value="ACYL-COENZYME A THIOESTERASE 8"/>
    <property type="match status" value="1"/>
</dbReference>
<evidence type="ECO:0000256" key="2">
    <source>
        <dbReference type="ARBA" id="ARBA00022801"/>
    </source>
</evidence>
<evidence type="ECO:0000259" key="3">
    <source>
        <dbReference type="Pfam" id="PF02551"/>
    </source>
</evidence>
<dbReference type="Gene3D" id="2.40.160.210">
    <property type="entry name" value="Acyl-CoA thioesterase, double hotdog domain"/>
    <property type="match status" value="1"/>
</dbReference>
<evidence type="ECO:0000313" key="6">
    <source>
        <dbReference type="Proteomes" id="UP000192411"/>
    </source>
</evidence>
<dbReference type="InterPro" id="IPR042171">
    <property type="entry name" value="Acyl-CoA_hotdog"/>
</dbReference>
<dbReference type="EMBL" id="MVIM01000009">
    <property type="protein sequence ID" value="ORB63933.1"/>
    <property type="molecule type" value="Genomic_DNA"/>
</dbReference>
<dbReference type="SUPFAM" id="SSF54637">
    <property type="entry name" value="Thioesterase/thiol ester dehydrase-isomerase"/>
    <property type="match status" value="2"/>
</dbReference>
<dbReference type="STRING" id="75922.BST47_18050"/>
<dbReference type="GO" id="GO:0047617">
    <property type="term" value="F:fatty acyl-CoA hydrolase activity"/>
    <property type="evidence" value="ECO:0007669"/>
    <property type="project" value="InterPro"/>
</dbReference>
<evidence type="ECO:0000256" key="1">
    <source>
        <dbReference type="ARBA" id="ARBA00006538"/>
    </source>
</evidence>
<organism evidence="5 6">
    <name type="scientific">Mycolicibacterium tusciae</name>
    <dbReference type="NCBI Taxonomy" id="75922"/>
    <lineage>
        <taxon>Bacteria</taxon>
        <taxon>Bacillati</taxon>
        <taxon>Actinomycetota</taxon>
        <taxon>Actinomycetes</taxon>
        <taxon>Mycobacteriales</taxon>
        <taxon>Mycobacteriaceae</taxon>
        <taxon>Mycolicibacterium</taxon>
    </lineage>
</organism>
<dbReference type="InterPro" id="IPR049449">
    <property type="entry name" value="TesB_ACOT8-like_N"/>
</dbReference>
<sequence>MVDTDLTGPLRGTGTPMEKAILGALDNLERALHLEPLGDTRFRVGNEPGRFGRVFGGQLLAQAVLGAAETVSDHVPQSLHAYFVRSGVSDAPLDIAVDRVRDGRSMATRRVDVLQDGRNVLTAIASFHTNAVEPELPQPPLDSPPPEGLPLLQHWAQYTPPEMRENASTWIDVPPPLEIRIAEPPTFLGGAQTAGPRSHWMRLPRDIGDSPAVHHAMLAYASDYLLVDMAFRNHPQRVGYGSLAALSLDHAIWFHRPVRFDEWHLHTQETVSLTGHRAMVRGTIRDAAGRMVASTAQEVLVRPHAGPAGAR</sequence>
<dbReference type="CDD" id="cd03445">
    <property type="entry name" value="Thioesterase_II_repeat2"/>
    <property type="match status" value="1"/>
</dbReference>
<dbReference type="Pfam" id="PF13622">
    <property type="entry name" value="4HBT_3"/>
    <property type="match status" value="1"/>
</dbReference>
<dbReference type="PANTHER" id="PTHR11066">
    <property type="entry name" value="ACYL-COA THIOESTERASE"/>
    <property type="match status" value="1"/>
</dbReference>
<dbReference type="Pfam" id="PF02551">
    <property type="entry name" value="Acyl_CoA_thio"/>
    <property type="match status" value="1"/>
</dbReference>
<evidence type="ECO:0000313" key="5">
    <source>
        <dbReference type="EMBL" id="ORB63933.1"/>
    </source>
</evidence>
<proteinExistence type="inferred from homology"/>
<dbReference type="OrthoDB" id="9781019at2"/>
<keyword evidence="2" id="KW-0378">Hydrolase</keyword>
<dbReference type="InterPro" id="IPR029069">
    <property type="entry name" value="HotDog_dom_sf"/>
</dbReference>
<dbReference type="AlphaFoldDB" id="A0A1X0JM02"/>
<reference evidence="5 6" key="1">
    <citation type="submission" date="2017-02" db="EMBL/GenBank/DDBJ databases">
        <title>The new phylogeny of genus Mycobacterium.</title>
        <authorList>
            <person name="Tortoli E."/>
            <person name="Trovato A."/>
            <person name="Cirillo D.M."/>
        </authorList>
    </citation>
    <scope>NUCLEOTIDE SEQUENCE [LARGE SCALE GENOMIC DNA]</scope>
    <source>
        <strain evidence="5 6">DSM 44338</strain>
    </source>
</reference>
<feature type="domain" description="Acyl-CoA thioesterase 2 C-terminal" evidence="3">
    <location>
        <begin position="186"/>
        <end position="298"/>
    </location>
</feature>
<dbReference type="InterPro" id="IPR003703">
    <property type="entry name" value="Acyl_CoA_thio"/>
</dbReference>
<dbReference type="CDD" id="cd03444">
    <property type="entry name" value="Thioesterase_II_repeat1"/>
    <property type="match status" value="1"/>
</dbReference>
<dbReference type="GO" id="GO:0006637">
    <property type="term" value="P:acyl-CoA metabolic process"/>
    <property type="evidence" value="ECO:0007669"/>
    <property type="project" value="InterPro"/>
</dbReference>
<dbReference type="Proteomes" id="UP000192411">
    <property type="component" value="Unassembled WGS sequence"/>
</dbReference>
<gene>
    <name evidence="5" type="ORF">BST47_18050</name>
</gene>
<accession>A0A1X0JM02</accession>